<dbReference type="AlphaFoldDB" id="A0A6C0DUH0"/>
<reference evidence="1" key="1">
    <citation type="journal article" date="2020" name="Nature">
        <title>Giant virus diversity and host interactions through global metagenomics.</title>
        <authorList>
            <person name="Schulz F."/>
            <person name="Roux S."/>
            <person name="Paez-Espino D."/>
            <person name="Jungbluth S."/>
            <person name="Walsh D.A."/>
            <person name="Denef V.J."/>
            <person name="McMahon K.D."/>
            <person name="Konstantinidis K.T."/>
            <person name="Eloe-Fadrosh E.A."/>
            <person name="Kyrpides N.C."/>
            <person name="Woyke T."/>
        </authorList>
    </citation>
    <scope>NUCLEOTIDE SEQUENCE</scope>
    <source>
        <strain evidence="1">GVMAG-M-3300023174-5</strain>
    </source>
</reference>
<accession>A0A6C0DUH0</accession>
<protein>
    <submittedName>
        <fullName evidence="1">Uncharacterized protein</fullName>
    </submittedName>
</protein>
<name>A0A6C0DUH0_9ZZZZ</name>
<organism evidence="1">
    <name type="scientific">viral metagenome</name>
    <dbReference type="NCBI Taxonomy" id="1070528"/>
    <lineage>
        <taxon>unclassified sequences</taxon>
        <taxon>metagenomes</taxon>
        <taxon>organismal metagenomes</taxon>
    </lineage>
</organism>
<sequence length="69" mass="7559">MPAFSATIRIRNNNQAPSGPVAVPYGVLSQIINGPNCRKSIVAYNLLAAGWQNNRVAKWNQKNGINYNC</sequence>
<evidence type="ECO:0000313" key="1">
    <source>
        <dbReference type="EMBL" id="QHT19679.1"/>
    </source>
</evidence>
<proteinExistence type="predicted"/>
<dbReference type="EMBL" id="MN739668">
    <property type="protein sequence ID" value="QHT19679.1"/>
    <property type="molecule type" value="Genomic_DNA"/>
</dbReference>